<dbReference type="InterPro" id="IPR009061">
    <property type="entry name" value="DNA-bd_dom_put_sf"/>
</dbReference>
<dbReference type="InterPro" id="IPR052931">
    <property type="entry name" value="Prophage_regulatory_activator"/>
</dbReference>
<dbReference type="InterPro" id="IPR010260">
    <property type="entry name" value="AlpA"/>
</dbReference>
<dbReference type="SUPFAM" id="SSF46955">
    <property type="entry name" value="Putative DNA-binding domain"/>
    <property type="match status" value="1"/>
</dbReference>
<name>A0ABS3NC51_9GAMM</name>
<organism evidence="1 2">
    <name type="scientific">Oceanisphaera pacifica</name>
    <dbReference type="NCBI Taxonomy" id="2818389"/>
    <lineage>
        <taxon>Bacteria</taxon>
        <taxon>Pseudomonadati</taxon>
        <taxon>Pseudomonadota</taxon>
        <taxon>Gammaproteobacteria</taxon>
        <taxon>Aeromonadales</taxon>
        <taxon>Aeromonadaceae</taxon>
        <taxon>Oceanisphaera</taxon>
    </lineage>
</organism>
<dbReference type="RefSeq" id="WP_208003661.1">
    <property type="nucleotide sequence ID" value="NZ_JAGDFX010000001.1"/>
</dbReference>
<comment type="caution">
    <text evidence="1">The sequence shown here is derived from an EMBL/GenBank/DDBJ whole genome shotgun (WGS) entry which is preliminary data.</text>
</comment>
<keyword evidence="2" id="KW-1185">Reference proteome</keyword>
<proteinExistence type="predicted"/>
<sequence>MRIIRLKEVMNKTGLSRSTIYRQIAEGVFPLSVSLGGKAKGWLESEVEAWILSRIAERDKNIG</sequence>
<reference evidence="1 2" key="1">
    <citation type="submission" date="2021-03" db="EMBL/GenBank/DDBJ databases">
        <title>Oceanisphaera sp. nov., isolated from the intestine.</title>
        <authorList>
            <person name="Zhao L.-H."/>
            <person name="Shi L.-F."/>
        </authorList>
    </citation>
    <scope>NUCLEOTIDE SEQUENCE [LARGE SCALE GENOMIC DNA]</scope>
    <source>
        <strain evidence="1 2">DM8</strain>
    </source>
</reference>
<dbReference type="Pfam" id="PF05930">
    <property type="entry name" value="Phage_AlpA"/>
    <property type="match status" value="1"/>
</dbReference>
<accession>A0ABS3NC51</accession>
<dbReference type="PANTHER" id="PTHR36154:SF1">
    <property type="entry name" value="DNA-BINDING TRANSCRIPTIONAL ACTIVATOR ALPA"/>
    <property type="match status" value="1"/>
</dbReference>
<evidence type="ECO:0000313" key="1">
    <source>
        <dbReference type="EMBL" id="MBO1518105.1"/>
    </source>
</evidence>
<dbReference type="PANTHER" id="PTHR36154">
    <property type="entry name" value="DNA-BINDING TRANSCRIPTIONAL ACTIVATOR ALPA"/>
    <property type="match status" value="1"/>
</dbReference>
<dbReference type="EMBL" id="JAGDFX010000001">
    <property type="protein sequence ID" value="MBO1518105.1"/>
    <property type="molecule type" value="Genomic_DNA"/>
</dbReference>
<protein>
    <submittedName>
        <fullName evidence="1">AlpA family transcriptional regulator</fullName>
    </submittedName>
</protein>
<dbReference type="Gene3D" id="1.10.238.160">
    <property type="match status" value="1"/>
</dbReference>
<gene>
    <name evidence="1" type="ORF">J3U76_00400</name>
</gene>
<evidence type="ECO:0000313" key="2">
    <source>
        <dbReference type="Proteomes" id="UP000664882"/>
    </source>
</evidence>
<dbReference type="Proteomes" id="UP000664882">
    <property type="component" value="Unassembled WGS sequence"/>
</dbReference>